<evidence type="ECO:0000313" key="3">
    <source>
        <dbReference type="Proteomes" id="UP000054928"/>
    </source>
</evidence>
<organism evidence="2 3">
    <name type="scientific">Plasmopara halstedii</name>
    <name type="common">Downy mildew of sunflower</name>
    <dbReference type="NCBI Taxonomy" id="4781"/>
    <lineage>
        <taxon>Eukaryota</taxon>
        <taxon>Sar</taxon>
        <taxon>Stramenopiles</taxon>
        <taxon>Oomycota</taxon>
        <taxon>Peronosporomycetes</taxon>
        <taxon>Peronosporales</taxon>
        <taxon>Peronosporaceae</taxon>
        <taxon>Plasmopara</taxon>
    </lineage>
</organism>
<dbReference type="EMBL" id="CCYD01000112">
    <property type="protein sequence ID" value="CEG36235.1"/>
    <property type="molecule type" value="Genomic_DNA"/>
</dbReference>
<dbReference type="RefSeq" id="XP_024572604.1">
    <property type="nucleotide sequence ID" value="XM_024717568.1"/>
</dbReference>
<feature type="chain" id="PRO_5006015032" evidence="1">
    <location>
        <begin position="22"/>
        <end position="175"/>
    </location>
</feature>
<dbReference type="Proteomes" id="UP000054928">
    <property type="component" value="Unassembled WGS sequence"/>
</dbReference>
<feature type="signal peptide" evidence="1">
    <location>
        <begin position="1"/>
        <end position="21"/>
    </location>
</feature>
<protein>
    <submittedName>
        <fullName evidence="2">RxLR-like protein</fullName>
    </submittedName>
</protein>
<proteinExistence type="predicted"/>
<dbReference type="GeneID" id="36395609"/>
<name>A0A0N7L3L8_PLAHL</name>
<dbReference type="AlphaFoldDB" id="A0A0N7L3L8"/>
<evidence type="ECO:0000313" key="2">
    <source>
        <dbReference type="EMBL" id="CEG36235.1"/>
    </source>
</evidence>
<keyword evidence="3" id="KW-1185">Reference proteome</keyword>
<keyword evidence="1" id="KW-0732">Signal</keyword>
<sequence length="175" mass="19746">MRSYPLVLLFAFVVVSREASADDTQDRKQVHAETLLVLWRSLEAMTTEWAVDAVRLQKTQMIDWHKRGITLADFVENTNAAYGPGKINWMNPYFSVFVAFARGFEGPPAKYPHLYLLGELAKKNNGLGHVIEKILSASQPKVAGEPAPIPMHERRDSEFADSFILDLLQEVVMAE</sequence>
<evidence type="ECO:0000256" key="1">
    <source>
        <dbReference type="SAM" id="SignalP"/>
    </source>
</evidence>
<accession>A0A0N7L3L8</accession>
<reference evidence="3" key="1">
    <citation type="submission" date="2014-09" db="EMBL/GenBank/DDBJ databases">
        <authorList>
            <person name="Sharma Rahul"/>
            <person name="Thines Marco"/>
        </authorList>
    </citation>
    <scope>NUCLEOTIDE SEQUENCE [LARGE SCALE GENOMIC DNA]</scope>
</reference>